<name>A0A397W5H1_9GLOM</name>
<evidence type="ECO:0000313" key="1">
    <source>
        <dbReference type="EMBL" id="RIB29975.1"/>
    </source>
</evidence>
<gene>
    <name evidence="1" type="ORF">C2G38_2289025</name>
</gene>
<evidence type="ECO:0000313" key="2">
    <source>
        <dbReference type="Proteomes" id="UP000266673"/>
    </source>
</evidence>
<dbReference type="EMBL" id="QKWP01000025">
    <property type="protein sequence ID" value="RIB29975.1"/>
    <property type="molecule type" value="Genomic_DNA"/>
</dbReference>
<comment type="caution">
    <text evidence="1">The sequence shown here is derived from an EMBL/GenBank/DDBJ whole genome shotgun (WGS) entry which is preliminary data.</text>
</comment>
<reference evidence="1 2" key="1">
    <citation type="submission" date="2018-06" db="EMBL/GenBank/DDBJ databases">
        <title>Comparative genomics reveals the genomic features of Rhizophagus irregularis, R. cerebriforme, R. diaphanum and Gigaspora rosea, and their symbiotic lifestyle signature.</title>
        <authorList>
            <person name="Morin E."/>
            <person name="San Clemente H."/>
            <person name="Chen E.C.H."/>
            <person name="De La Providencia I."/>
            <person name="Hainaut M."/>
            <person name="Kuo A."/>
            <person name="Kohler A."/>
            <person name="Murat C."/>
            <person name="Tang N."/>
            <person name="Roy S."/>
            <person name="Loubradou J."/>
            <person name="Henrissat B."/>
            <person name="Grigoriev I.V."/>
            <person name="Corradi N."/>
            <person name="Roux C."/>
            <person name="Martin F.M."/>
        </authorList>
    </citation>
    <scope>NUCLEOTIDE SEQUENCE [LARGE SCALE GENOMIC DNA]</scope>
    <source>
        <strain evidence="1 2">DAOM 194757</strain>
    </source>
</reference>
<dbReference type="OrthoDB" id="2422453at2759"/>
<dbReference type="Proteomes" id="UP000266673">
    <property type="component" value="Unassembled WGS sequence"/>
</dbReference>
<accession>A0A397W5H1</accession>
<protein>
    <submittedName>
        <fullName evidence="1">Uncharacterized protein</fullName>
    </submittedName>
</protein>
<sequence>MKKRLDDIRTYVQRLAAVLEPEETLLLDRDQVTLRAADQEVSEDIFIPERKTLAERIRDSMFIYLQDLNRGNPKELILYLEIPGEDWEEKLTHCCQEIIDLNPRLKTNGQFLEAYYQLGSLMDEKGWSEAAKKKLRLHFSTGKGKIITKMSKRAYQLFNARGEWYMYMVEHINISILEKMYEEDFTDQLLTEAQNRRRDEMSFS</sequence>
<dbReference type="AlphaFoldDB" id="A0A397W5H1"/>
<organism evidence="1 2">
    <name type="scientific">Gigaspora rosea</name>
    <dbReference type="NCBI Taxonomy" id="44941"/>
    <lineage>
        <taxon>Eukaryota</taxon>
        <taxon>Fungi</taxon>
        <taxon>Fungi incertae sedis</taxon>
        <taxon>Mucoromycota</taxon>
        <taxon>Glomeromycotina</taxon>
        <taxon>Glomeromycetes</taxon>
        <taxon>Diversisporales</taxon>
        <taxon>Gigasporaceae</taxon>
        <taxon>Gigaspora</taxon>
    </lineage>
</organism>
<proteinExistence type="predicted"/>
<keyword evidence="2" id="KW-1185">Reference proteome</keyword>